<proteinExistence type="predicted"/>
<evidence type="ECO:0000313" key="2">
    <source>
        <dbReference type="Proteomes" id="UP000292702"/>
    </source>
</evidence>
<dbReference type="Proteomes" id="UP000292702">
    <property type="component" value="Unassembled WGS sequence"/>
</dbReference>
<organism evidence="1 2">
    <name type="scientific">Steccherinum ochraceum</name>
    <dbReference type="NCBI Taxonomy" id="92696"/>
    <lineage>
        <taxon>Eukaryota</taxon>
        <taxon>Fungi</taxon>
        <taxon>Dikarya</taxon>
        <taxon>Basidiomycota</taxon>
        <taxon>Agaricomycotina</taxon>
        <taxon>Agaricomycetes</taxon>
        <taxon>Polyporales</taxon>
        <taxon>Steccherinaceae</taxon>
        <taxon>Steccherinum</taxon>
    </lineage>
</organism>
<gene>
    <name evidence="1" type="ORF">EIP91_007945</name>
</gene>
<keyword evidence="2" id="KW-1185">Reference proteome</keyword>
<sequence>MNLEHLQFDNLDLSLQHPRFYAAYSLIQAPSIHLVLWHLRFTRLQEVARLVSALHVRSLWMQQPFRPLDTPGGSIGSLRLRAPVLRKLDINIPWRMLVTLTRAEDGPFTPLLSEIYIYTDYPQTTALDEGTFARDVGYTWTQVAKTFRRLCRWHEDLQPIRVLVAVGRIGVYLLRGGKFAMLASYKEEDLLEAVDAWKMIDSVLAHPSFATTLVCVKIEFDSLLDFSSLAQSGRYDCVDQWKRGVLPSIATRGLLVMDCKDDCDLHLRVSSAS</sequence>
<reference evidence="1 2" key="1">
    <citation type="submission" date="2018-11" db="EMBL/GenBank/DDBJ databases">
        <title>Genome assembly of Steccherinum ochraceum LE-BIN_3174, the white-rot fungus of the Steccherinaceae family (The Residual Polyporoid clade, Polyporales, Basidiomycota).</title>
        <authorList>
            <person name="Fedorova T.V."/>
            <person name="Glazunova O.A."/>
            <person name="Landesman E.O."/>
            <person name="Moiseenko K.V."/>
            <person name="Psurtseva N.V."/>
            <person name="Savinova O.S."/>
            <person name="Shakhova N.V."/>
            <person name="Tyazhelova T.V."/>
            <person name="Vasina D.V."/>
        </authorList>
    </citation>
    <scope>NUCLEOTIDE SEQUENCE [LARGE SCALE GENOMIC DNA]</scope>
    <source>
        <strain evidence="1 2">LE-BIN_3174</strain>
    </source>
</reference>
<protein>
    <submittedName>
        <fullName evidence="1">Uncharacterized protein</fullName>
    </submittedName>
</protein>
<evidence type="ECO:0000313" key="1">
    <source>
        <dbReference type="EMBL" id="TCD61791.1"/>
    </source>
</evidence>
<comment type="caution">
    <text evidence="1">The sequence shown here is derived from an EMBL/GenBank/DDBJ whole genome shotgun (WGS) entry which is preliminary data.</text>
</comment>
<dbReference type="EMBL" id="RWJN01000430">
    <property type="protein sequence ID" value="TCD61791.1"/>
    <property type="molecule type" value="Genomic_DNA"/>
</dbReference>
<accession>A0A4R0R3J6</accession>
<dbReference type="AlphaFoldDB" id="A0A4R0R3J6"/>
<name>A0A4R0R3J6_9APHY</name>